<dbReference type="EMBL" id="JASPKY010000104">
    <property type="protein sequence ID" value="KAK9737100.1"/>
    <property type="molecule type" value="Genomic_DNA"/>
</dbReference>
<dbReference type="Proteomes" id="UP001458880">
    <property type="component" value="Unassembled WGS sequence"/>
</dbReference>
<evidence type="ECO:0000256" key="1">
    <source>
        <dbReference type="SAM" id="MobiDB-lite"/>
    </source>
</evidence>
<protein>
    <submittedName>
        <fullName evidence="2">Uncharacterized protein</fullName>
    </submittedName>
</protein>
<reference evidence="2 3" key="1">
    <citation type="journal article" date="2024" name="BMC Genomics">
        <title>De novo assembly and annotation of Popillia japonica's genome with initial clues to its potential as an invasive pest.</title>
        <authorList>
            <person name="Cucini C."/>
            <person name="Boschi S."/>
            <person name="Funari R."/>
            <person name="Cardaioli E."/>
            <person name="Iannotti N."/>
            <person name="Marturano G."/>
            <person name="Paoli F."/>
            <person name="Bruttini M."/>
            <person name="Carapelli A."/>
            <person name="Frati F."/>
            <person name="Nardi F."/>
        </authorList>
    </citation>
    <scope>NUCLEOTIDE SEQUENCE [LARGE SCALE GENOMIC DNA]</scope>
    <source>
        <strain evidence="2">DMR45628</strain>
    </source>
</reference>
<name>A0AAW1LNC1_POPJA</name>
<accession>A0AAW1LNC1</accession>
<proteinExistence type="predicted"/>
<dbReference type="AlphaFoldDB" id="A0AAW1LNC1"/>
<comment type="caution">
    <text evidence="2">The sequence shown here is derived from an EMBL/GenBank/DDBJ whole genome shotgun (WGS) entry which is preliminary data.</text>
</comment>
<organism evidence="2 3">
    <name type="scientific">Popillia japonica</name>
    <name type="common">Japanese beetle</name>
    <dbReference type="NCBI Taxonomy" id="7064"/>
    <lineage>
        <taxon>Eukaryota</taxon>
        <taxon>Metazoa</taxon>
        <taxon>Ecdysozoa</taxon>
        <taxon>Arthropoda</taxon>
        <taxon>Hexapoda</taxon>
        <taxon>Insecta</taxon>
        <taxon>Pterygota</taxon>
        <taxon>Neoptera</taxon>
        <taxon>Endopterygota</taxon>
        <taxon>Coleoptera</taxon>
        <taxon>Polyphaga</taxon>
        <taxon>Scarabaeiformia</taxon>
        <taxon>Scarabaeidae</taxon>
        <taxon>Rutelinae</taxon>
        <taxon>Popillia</taxon>
    </lineage>
</organism>
<sequence>MVRVRNASSSAGSNIDGKPNTVPFGAGKLQLLFEMHTVRTESIMVRVRNASSSAGSNIDAVTTAIDTYIPIANAHLYDPVCVSIYSDISGIMQSPLTAIGKVTGTGGRLEEPDGQQQQRVDRERKKTDGRYSNST</sequence>
<evidence type="ECO:0000313" key="3">
    <source>
        <dbReference type="Proteomes" id="UP001458880"/>
    </source>
</evidence>
<feature type="region of interest" description="Disordered" evidence="1">
    <location>
        <begin position="101"/>
        <end position="135"/>
    </location>
</feature>
<keyword evidence="3" id="KW-1185">Reference proteome</keyword>
<evidence type="ECO:0000313" key="2">
    <source>
        <dbReference type="EMBL" id="KAK9737100.1"/>
    </source>
</evidence>
<feature type="compositionally biased region" description="Basic and acidic residues" evidence="1">
    <location>
        <begin position="119"/>
        <end position="129"/>
    </location>
</feature>
<gene>
    <name evidence="2" type="ORF">QE152_g10953</name>
</gene>